<evidence type="ECO:0000256" key="10">
    <source>
        <dbReference type="RuleBase" id="RU366056"/>
    </source>
</evidence>
<gene>
    <name evidence="11" type="ORF">FBUS_08529</name>
</gene>
<comment type="subcellular location">
    <subcellularLocation>
        <location evidence="1 10">Endoplasmic reticulum membrane</location>
        <topology evidence="1 10">Single-pass membrane protein</topology>
    </subcellularLocation>
</comment>
<dbReference type="Pfam" id="PF08320">
    <property type="entry name" value="PIG-X"/>
    <property type="match status" value="1"/>
</dbReference>
<dbReference type="AlphaFoldDB" id="A0A8E0VDX5"/>
<organism evidence="11 12">
    <name type="scientific">Fasciolopsis buskii</name>
    <dbReference type="NCBI Taxonomy" id="27845"/>
    <lineage>
        <taxon>Eukaryota</taxon>
        <taxon>Metazoa</taxon>
        <taxon>Spiralia</taxon>
        <taxon>Lophotrochozoa</taxon>
        <taxon>Platyhelminthes</taxon>
        <taxon>Trematoda</taxon>
        <taxon>Digenea</taxon>
        <taxon>Plagiorchiida</taxon>
        <taxon>Echinostomata</taxon>
        <taxon>Echinostomatoidea</taxon>
        <taxon>Fasciolidae</taxon>
        <taxon>Fasciolopsis</taxon>
    </lineage>
</organism>
<dbReference type="EMBL" id="LUCM01009043">
    <property type="protein sequence ID" value="KAA0187541.1"/>
    <property type="molecule type" value="Genomic_DNA"/>
</dbReference>
<evidence type="ECO:0000256" key="6">
    <source>
        <dbReference type="ARBA" id="ARBA00022824"/>
    </source>
</evidence>
<keyword evidence="7 10" id="KW-1133">Transmembrane helix</keyword>
<comment type="similarity">
    <text evidence="3 10">Belongs to the PIGX family.</text>
</comment>
<dbReference type="PANTHER" id="PTHR28650:SF1">
    <property type="entry name" value="PHOSPHATIDYLINOSITOL-GLYCAN BIOSYNTHESIS CLASS X PROTEIN"/>
    <property type="match status" value="1"/>
</dbReference>
<reference evidence="11" key="1">
    <citation type="submission" date="2019-05" db="EMBL/GenBank/DDBJ databases">
        <title>Annotation for the trematode Fasciolopsis buski.</title>
        <authorList>
            <person name="Choi Y.-J."/>
        </authorList>
    </citation>
    <scope>NUCLEOTIDE SEQUENCE</scope>
    <source>
        <strain evidence="11">HT</strain>
        <tissue evidence="11">Whole worm</tissue>
    </source>
</reference>
<evidence type="ECO:0000256" key="2">
    <source>
        <dbReference type="ARBA" id="ARBA00004687"/>
    </source>
</evidence>
<comment type="caution">
    <text evidence="11">The sequence shown here is derived from an EMBL/GenBank/DDBJ whole genome shotgun (WGS) entry which is preliminary data.</text>
</comment>
<proteinExistence type="inferred from homology"/>
<keyword evidence="9" id="KW-0325">Glycoprotein</keyword>
<keyword evidence="8 10" id="KW-0472">Membrane</keyword>
<evidence type="ECO:0000256" key="7">
    <source>
        <dbReference type="ARBA" id="ARBA00022989"/>
    </source>
</evidence>
<feature type="non-terminal residue" evidence="11">
    <location>
        <position position="1"/>
    </location>
</feature>
<dbReference type="InterPro" id="IPR040039">
    <property type="entry name" value="PIGX"/>
</dbReference>
<evidence type="ECO:0000256" key="3">
    <source>
        <dbReference type="ARBA" id="ARBA00010345"/>
    </source>
</evidence>
<keyword evidence="5 10" id="KW-0812">Transmembrane</keyword>
<dbReference type="GO" id="GO:0006506">
    <property type="term" value="P:GPI anchor biosynthetic process"/>
    <property type="evidence" value="ECO:0007669"/>
    <property type="project" value="UniProtKB-UniPathway"/>
</dbReference>
<keyword evidence="12" id="KW-1185">Reference proteome</keyword>
<dbReference type="Proteomes" id="UP000728185">
    <property type="component" value="Unassembled WGS sequence"/>
</dbReference>
<dbReference type="GO" id="GO:0005789">
    <property type="term" value="C:endoplasmic reticulum membrane"/>
    <property type="evidence" value="ECO:0007669"/>
    <property type="project" value="UniProtKB-SubCell"/>
</dbReference>
<comment type="pathway">
    <text evidence="2 10">Glycolipid biosynthesis; glycosylphosphatidylinositol-anchor biosynthesis.</text>
</comment>
<dbReference type="UniPathway" id="UPA00196"/>
<evidence type="ECO:0000256" key="9">
    <source>
        <dbReference type="ARBA" id="ARBA00023180"/>
    </source>
</evidence>
<evidence type="ECO:0000256" key="4">
    <source>
        <dbReference type="ARBA" id="ARBA00022502"/>
    </source>
</evidence>
<evidence type="ECO:0000313" key="12">
    <source>
        <dbReference type="Proteomes" id="UP000728185"/>
    </source>
</evidence>
<dbReference type="OrthoDB" id="5546453at2759"/>
<keyword evidence="6 10" id="KW-0256">Endoplasmic reticulum</keyword>
<dbReference type="PANTHER" id="PTHR28650">
    <property type="entry name" value="PHOSPHATIDYLINOSITOL-GLYCAN BIOSYNTHESIS CLASS X PROTEIN"/>
    <property type="match status" value="1"/>
</dbReference>
<feature type="transmembrane region" description="Helical" evidence="10">
    <location>
        <begin position="153"/>
        <end position="173"/>
    </location>
</feature>
<keyword evidence="4 10" id="KW-0337">GPI-anchor biosynthesis</keyword>
<evidence type="ECO:0000256" key="8">
    <source>
        <dbReference type="ARBA" id="ARBA00023136"/>
    </source>
</evidence>
<name>A0A8E0VDX5_9TREM</name>
<comment type="function">
    <text evidence="10">Stabilizing subunit of the glycosylphosphatidylinositol-mannosyltransferase I complex which catalyzes the transfer of the first mannose, via an alpha-1,4 bond from a dolichol-phosphate-mannose (Dol-P-Man) to the glucosaminyl acyl phosphatidylinositol (GlcN-(acyl)PI) intermediate to generate alpha-D-Man-(1-&gt;4)-alpha-D-GlcN-(1-&gt;6)-(1-radyl,2-acyl-sn-glycero-3-phospho)-2-acyl-inositol and participates in the sixth step of the glycosylphosphatidylinositol-anchor biosynthesis. Probably acts by stabilizing the mannosyltransferase PIGM.</text>
</comment>
<evidence type="ECO:0000256" key="5">
    <source>
        <dbReference type="ARBA" id="ARBA00022692"/>
    </source>
</evidence>
<protein>
    <recommendedName>
        <fullName evidence="10">Phosphatidylinositol-glycan biosynthesis class X protein</fullName>
    </recommendedName>
</protein>
<dbReference type="InterPro" id="IPR013233">
    <property type="entry name" value="PIG-X/PBN1"/>
</dbReference>
<evidence type="ECO:0000256" key="1">
    <source>
        <dbReference type="ARBA" id="ARBA00004389"/>
    </source>
</evidence>
<evidence type="ECO:0000313" key="11">
    <source>
        <dbReference type="EMBL" id="KAA0187541.1"/>
    </source>
</evidence>
<sequence length="174" mass="19570">FYVDPYELSSLQPDTNFTLSKAAPHGNQSFVFGRWLSWLSRGNDVAEEIIPTTAEVPMNRSEVDVEAPTWLADAMTVNVHLQNRDKNDAKSDPLQLQIPVHVRYRSPRDDGISIDHTQLAHPSVKCEDGFEYNKWNTIPPFKLSIPVPPTSDLLYVMPVTVLLLTVGLFVLLIA</sequence>
<accession>A0A8E0VDX5</accession>